<evidence type="ECO:0000313" key="2">
    <source>
        <dbReference type="Proteomes" id="UP000028073"/>
    </source>
</evidence>
<keyword evidence="2" id="KW-1185">Reference proteome</keyword>
<comment type="caution">
    <text evidence="1">The sequence shown here is derived from an EMBL/GenBank/DDBJ whole genome shotgun (WGS) entry which is preliminary data.</text>
</comment>
<evidence type="ECO:0000313" key="1">
    <source>
        <dbReference type="EMBL" id="KEQ16915.1"/>
    </source>
</evidence>
<reference evidence="1 2" key="1">
    <citation type="submission" date="2014-06" db="EMBL/GenBank/DDBJ databases">
        <title>Whole Genome Sequences of Three Symbiotic Endozoicomonas Bacteria.</title>
        <authorList>
            <person name="Neave M.J."/>
            <person name="Apprill A."/>
            <person name="Voolstra C.R."/>
        </authorList>
    </citation>
    <scope>NUCLEOTIDE SEQUENCE [LARGE SCALE GENOMIC DNA]</scope>
    <source>
        <strain evidence="1 2">DSM 25634</strain>
    </source>
</reference>
<name>A0A081NEP2_9GAMM</name>
<gene>
    <name evidence="1" type="ORF">GZ78_19935</name>
</gene>
<accession>A0A081NEP2</accession>
<organism evidence="1 2">
    <name type="scientific">Endozoicomonas numazuensis</name>
    <dbReference type="NCBI Taxonomy" id="1137799"/>
    <lineage>
        <taxon>Bacteria</taxon>
        <taxon>Pseudomonadati</taxon>
        <taxon>Pseudomonadota</taxon>
        <taxon>Gammaproteobacteria</taxon>
        <taxon>Oceanospirillales</taxon>
        <taxon>Endozoicomonadaceae</taxon>
        <taxon>Endozoicomonas</taxon>
    </lineage>
</organism>
<dbReference type="RefSeq" id="WP_034839188.1">
    <property type="nucleotide sequence ID" value="NZ_JOKH01000004.1"/>
</dbReference>
<dbReference type="STRING" id="1137799.GZ78_19935"/>
<dbReference type="AlphaFoldDB" id="A0A081NEP2"/>
<sequence>MDTQSDIEVELIEEHELRIDLEFLLRETKSRQSIDQLIEETKTRSLFLALSQYRKESFSMTPSQLR</sequence>
<proteinExistence type="predicted"/>
<protein>
    <submittedName>
        <fullName evidence="1">Uncharacterized protein</fullName>
    </submittedName>
</protein>
<dbReference type="EMBL" id="JOKH01000004">
    <property type="protein sequence ID" value="KEQ16915.1"/>
    <property type="molecule type" value="Genomic_DNA"/>
</dbReference>
<dbReference type="Proteomes" id="UP000028073">
    <property type="component" value="Unassembled WGS sequence"/>
</dbReference>